<evidence type="ECO:0000313" key="2">
    <source>
        <dbReference type="EMBL" id="KAK7272568.1"/>
    </source>
</evidence>
<feature type="transmembrane region" description="Helical" evidence="1">
    <location>
        <begin position="36"/>
        <end position="59"/>
    </location>
</feature>
<comment type="caution">
    <text evidence="2">The sequence shown here is derived from an EMBL/GenBank/DDBJ whole genome shotgun (WGS) entry which is preliminary data.</text>
</comment>
<gene>
    <name evidence="2" type="ORF">RJT34_29246</name>
</gene>
<evidence type="ECO:0000256" key="1">
    <source>
        <dbReference type="SAM" id="Phobius"/>
    </source>
</evidence>
<dbReference type="Proteomes" id="UP001359559">
    <property type="component" value="Unassembled WGS sequence"/>
</dbReference>
<proteinExistence type="predicted"/>
<sequence length="68" mass="7940">MCPFVSRRSNSGLKCLLSEIASNLKTGVKEYQVFKFGFYIFMYVSNVFYLVMLLLKFIFGYRGVNGRF</sequence>
<dbReference type="EMBL" id="JAYKXN010000007">
    <property type="protein sequence ID" value="KAK7272568.1"/>
    <property type="molecule type" value="Genomic_DNA"/>
</dbReference>
<reference evidence="2 3" key="1">
    <citation type="submission" date="2024-01" db="EMBL/GenBank/DDBJ databases">
        <title>The genomes of 5 underutilized Papilionoideae crops provide insights into root nodulation and disease resistance.</title>
        <authorList>
            <person name="Yuan L."/>
        </authorList>
    </citation>
    <scope>NUCLEOTIDE SEQUENCE [LARGE SCALE GENOMIC DNA]</scope>
    <source>
        <strain evidence="2">LY-2023</strain>
        <tissue evidence="2">Leaf</tissue>
    </source>
</reference>
<name>A0AAN9FIL3_CLITE</name>
<keyword evidence="1" id="KW-1133">Transmembrane helix</keyword>
<organism evidence="2 3">
    <name type="scientific">Clitoria ternatea</name>
    <name type="common">Butterfly pea</name>
    <dbReference type="NCBI Taxonomy" id="43366"/>
    <lineage>
        <taxon>Eukaryota</taxon>
        <taxon>Viridiplantae</taxon>
        <taxon>Streptophyta</taxon>
        <taxon>Embryophyta</taxon>
        <taxon>Tracheophyta</taxon>
        <taxon>Spermatophyta</taxon>
        <taxon>Magnoliopsida</taxon>
        <taxon>eudicotyledons</taxon>
        <taxon>Gunneridae</taxon>
        <taxon>Pentapetalae</taxon>
        <taxon>rosids</taxon>
        <taxon>fabids</taxon>
        <taxon>Fabales</taxon>
        <taxon>Fabaceae</taxon>
        <taxon>Papilionoideae</taxon>
        <taxon>50 kb inversion clade</taxon>
        <taxon>NPAAA clade</taxon>
        <taxon>indigoferoid/millettioid clade</taxon>
        <taxon>Phaseoleae</taxon>
        <taxon>Clitoria</taxon>
    </lineage>
</organism>
<keyword evidence="1" id="KW-0472">Membrane</keyword>
<keyword evidence="3" id="KW-1185">Reference proteome</keyword>
<evidence type="ECO:0000313" key="3">
    <source>
        <dbReference type="Proteomes" id="UP001359559"/>
    </source>
</evidence>
<keyword evidence="1" id="KW-0812">Transmembrane</keyword>
<protein>
    <submittedName>
        <fullName evidence="2">Uncharacterized protein</fullName>
    </submittedName>
</protein>
<accession>A0AAN9FIL3</accession>
<dbReference type="AlphaFoldDB" id="A0AAN9FIL3"/>